<keyword evidence="6" id="KW-1185">Reference proteome</keyword>
<proteinExistence type="predicted"/>
<accession>A0A556AIM1</accession>
<dbReference type="Pfam" id="PF00440">
    <property type="entry name" value="TetR_N"/>
    <property type="match status" value="1"/>
</dbReference>
<reference evidence="5 6" key="1">
    <citation type="submission" date="2019-07" db="EMBL/GenBank/DDBJ databases">
        <title>Qingshengfaniella alkalisoli gen. nov., sp. nov., isolated from saline soil.</title>
        <authorList>
            <person name="Xu L."/>
            <person name="Huang X.-X."/>
            <person name="Sun J.-Q."/>
        </authorList>
    </citation>
    <scope>NUCLEOTIDE SEQUENCE [LARGE SCALE GENOMIC DNA]</scope>
    <source>
        <strain evidence="5 6">DSM 27279</strain>
    </source>
</reference>
<comment type="caution">
    <text evidence="5">The sequence shown here is derived from an EMBL/GenBank/DDBJ whole genome shotgun (WGS) entry which is preliminary data.</text>
</comment>
<feature type="domain" description="HTH tetR-type" evidence="3">
    <location>
        <begin position="32"/>
        <end position="78"/>
    </location>
</feature>
<dbReference type="Pfam" id="PF17939">
    <property type="entry name" value="TetR_C_30"/>
    <property type="match status" value="1"/>
</dbReference>
<dbReference type="GO" id="GO:0003700">
    <property type="term" value="F:DNA-binding transcription factor activity"/>
    <property type="evidence" value="ECO:0007669"/>
    <property type="project" value="TreeGrafter"/>
</dbReference>
<sequence length="231" mass="25077">MTPATPMPEAAAEAPPSATREPGRASATIQTLLDTAERLFAEKGVEHVSLRQIVLASGHRNVAAMQYHFGSRAELVTQVLRRRREFIDAARNAALDACLAGNPDPDVPALVQVTTRALADTVRDQPWGPDYLSVLAQATLSPQLREDAAPLTAVSGMQRVHALLRARLQHVQAQTLEQRLTWLTHTIVYALAQWCRSHDVHDRRAFDAYVANLIDFCSGAMAQSGTGALGG</sequence>
<evidence type="ECO:0000256" key="1">
    <source>
        <dbReference type="ARBA" id="ARBA00023125"/>
    </source>
</evidence>
<dbReference type="Gene3D" id="1.10.357.10">
    <property type="entry name" value="Tetracycline Repressor, domain 2"/>
    <property type="match status" value="1"/>
</dbReference>
<dbReference type="PANTHER" id="PTHR30055:SF235">
    <property type="entry name" value="TRANSCRIPTIONAL REGULATORY PROTEIN"/>
    <property type="match status" value="1"/>
</dbReference>
<protein>
    <submittedName>
        <fullName evidence="5">TetR/AcrR family transcriptional regulator</fullName>
    </submittedName>
</protein>
<dbReference type="PANTHER" id="PTHR30055">
    <property type="entry name" value="HTH-TYPE TRANSCRIPTIONAL REGULATOR RUTR"/>
    <property type="match status" value="1"/>
</dbReference>
<feature type="region of interest" description="Disordered" evidence="2">
    <location>
        <begin position="1"/>
        <end position="24"/>
    </location>
</feature>
<dbReference type="InterPro" id="IPR050109">
    <property type="entry name" value="HTH-type_TetR-like_transc_reg"/>
</dbReference>
<feature type="compositionally biased region" description="Low complexity" evidence="2">
    <location>
        <begin position="1"/>
        <end position="20"/>
    </location>
</feature>
<gene>
    <name evidence="5" type="ORF">FOZ76_15005</name>
</gene>
<dbReference type="Proteomes" id="UP000318405">
    <property type="component" value="Unassembled WGS sequence"/>
</dbReference>
<feature type="domain" description="PsrA tetracyclin repressor-like C-terminal" evidence="4">
    <location>
        <begin position="119"/>
        <end position="219"/>
    </location>
</feature>
<dbReference type="InterPro" id="IPR009057">
    <property type="entry name" value="Homeodomain-like_sf"/>
</dbReference>
<evidence type="ECO:0000313" key="5">
    <source>
        <dbReference type="EMBL" id="TSH92721.1"/>
    </source>
</evidence>
<dbReference type="GO" id="GO:0000976">
    <property type="term" value="F:transcription cis-regulatory region binding"/>
    <property type="evidence" value="ECO:0007669"/>
    <property type="project" value="TreeGrafter"/>
</dbReference>
<organism evidence="5 6">
    <name type="scientific">Verticiella sediminum</name>
    <dbReference type="NCBI Taxonomy" id="1247510"/>
    <lineage>
        <taxon>Bacteria</taxon>
        <taxon>Pseudomonadati</taxon>
        <taxon>Pseudomonadota</taxon>
        <taxon>Betaproteobacteria</taxon>
        <taxon>Burkholderiales</taxon>
        <taxon>Alcaligenaceae</taxon>
        <taxon>Verticiella</taxon>
    </lineage>
</organism>
<dbReference type="InterPro" id="IPR001647">
    <property type="entry name" value="HTH_TetR"/>
</dbReference>
<dbReference type="InterPro" id="IPR041586">
    <property type="entry name" value="PsrA_TetR_C"/>
</dbReference>
<dbReference type="OrthoDB" id="6684185at2"/>
<evidence type="ECO:0000259" key="4">
    <source>
        <dbReference type="Pfam" id="PF17939"/>
    </source>
</evidence>
<evidence type="ECO:0000313" key="6">
    <source>
        <dbReference type="Proteomes" id="UP000318405"/>
    </source>
</evidence>
<dbReference type="AlphaFoldDB" id="A0A556AIM1"/>
<evidence type="ECO:0000256" key="2">
    <source>
        <dbReference type="SAM" id="MobiDB-lite"/>
    </source>
</evidence>
<dbReference type="SUPFAM" id="SSF46689">
    <property type="entry name" value="Homeodomain-like"/>
    <property type="match status" value="1"/>
</dbReference>
<keyword evidence="1" id="KW-0238">DNA-binding</keyword>
<dbReference type="EMBL" id="VLTJ01000029">
    <property type="protein sequence ID" value="TSH92721.1"/>
    <property type="molecule type" value="Genomic_DNA"/>
</dbReference>
<name>A0A556AIM1_9BURK</name>
<evidence type="ECO:0000259" key="3">
    <source>
        <dbReference type="Pfam" id="PF00440"/>
    </source>
</evidence>